<dbReference type="Proteomes" id="UP000789366">
    <property type="component" value="Unassembled WGS sequence"/>
</dbReference>
<organism evidence="1 2">
    <name type="scientific">Cetraspora pellucida</name>
    <dbReference type="NCBI Taxonomy" id="1433469"/>
    <lineage>
        <taxon>Eukaryota</taxon>
        <taxon>Fungi</taxon>
        <taxon>Fungi incertae sedis</taxon>
        <taxon>Mucoromycota</taxon>
        <taxon>Glomeromycotina</taxon>
        <taxon>Glomeromycetes</taxon>
        <taxon>Diversisporales</taxon>
        <taxon>Gigasporaceae</taxon>
        <taxon>Cetraspora</taxon>
    </lineage>
</organism>
<evidence type="ECO:0000313" key="2">
    <source>
        <dbReference type="Proteomes" id="UP000789366"/>
    </source>
</evidence>
<sequence>MGSAVAPVAANLYMAKVLIEAFGEPNNMFYSPIILIRSYIDDIFAILTDEFSSSLIGSRITGTAFPSVFELDGTTANK</sequence>
<gene>
    <name evidence="1" type="ORF">SPELUC_LOCUS5223</name>
</gene>
<proteinExistence type="predicted"/>
<accession>A0ACA9LWW2</accession>
<keyword evidence="2" id="KW-1185">Reference proteome</keyword>
<protein>
    <submittedName>
        <fullName evidence="1">198_t:CDS:1</fullName>
    </submittedName>
</protein>
<name>A0ACA9LWW2_9GLOM</name>
<reference evidence="1" key="1">
    <citation type="submission" date="2021-06" db="EMBL/GenBank/DDBJ databases">
        <authorList>
            <person name="Kallberg Y."/>
            <person name="Tangrot J."/>
            <person name="Rosling A."/>
        </authorList>
    </citation>
    <scope>NUCLEOTIDE SEQUENCE</scope>
    <source>
        <strain evidence="1">28 12/20/2015</strain>
    </source>
</reference>
<comment type="caution">
    <text evidence="1">The sequence shown here is derived from an EMBL/GenBank/DDBJ whole genome shotgun (WGS) entry which is preliminary data.</text>
</comment>
<evidence type="ECO:0000313" key="1">
    <source>
        <dbReference type="EMBL" id="CAG8551466.1"/>
    </source>
</evidence>
<dbReference type="EMBL" id="CAJVPW010005196">
    <property type="protein sequence ID" value="CAG8551466.1"/>
    <property type="molecule type" value="Genomic_DNA"/>
</dbReference>
<feature type="non-terminal residue" evidence="1">
    <location>
        <position position="78"/>
    </location>
</feature>